<accession>A0AB40B3H7</accession>
<dbReference type="Pfam" id="PF00300">
    <property type="entry name" value="His_Phos_1"/>
    <property type="match status" value="1"/>
</dbReference>
<dbReference type="AlphaFoldDB" id="A0AB40B3H7"/>
<dbReference type="PANTHER" id="PTHR47580">
    <property type="entry name" value="PHOSPHOGLYCERATE MUTASE FAMILY PROTEIN"/>
    <property type="match status" value="1"/>
</dbReference>
<keyword evidence="1" id="KW-1185">Reference proteome</keyword>
<dbReference type="Proteomes" id="UP001515500">
    <property type="component" value="Chromosome 4"/>
</dbReference>
<dbReference type="SUPFAM" id="SSF53254">
    <property type="entry name" value="Phosphoglycerate mutase-like"/>
    <property type="match status" value="1"/>
</dbReference>
<dbReference type="RefSeq" id="XP_039121324.1">
    <property type="nucleotide sequence ID" value="XM_039265390.1"/>
</dbReference>
<dbReference type="InterPro" id="IPR013078">
    <property type="entry name" value="His_Pase_superF_clade-1"/>
</dbReference>
<reference evidence="2 3" key="1">
    <citation type="submission" date="2025-04" db="UniProtKB">
        <authorList>
            <consortium name="RefSeq"/>
        </authorList>
    </citation>
    <scope>IDENTIFICATION</scope>
</reference>
<dbReference type="GeneID" id="120258049"/>
<evidence type="ECO:0000313" key="1">
    <source>
        <dbReference type="Proteomes" id="UP001515500"/>
    </source>
</evidence>
<evidence type="ECO:0000313" key="2">
    <source>
        <dbReference type="RefSeq" id="XP_039121323.1"/>
    </source>
</evidence>
<dbReference type="Gene3D" id="3.40.50.1240">
    <property type="entry name" value="Phosphoglycerate mutase-like"/>
    <property type="match status" value="1"/>
</dbReference>
<dbReference type="RefSeq" id="XP_039121323.1">
    <property type="nucleotide sequence ID" value="XM_039265389.1"/>
</dbReference>
<evidence type="ECO:0000313" key="3">
    <source>
        <dbReference type="RefSeq" id="XP_039121324.1"/>
    </source>
</evidence>
<dbReference type="PANTHER" id="PTHR47580:SF1">
    <property type="entry name" value="PHOSPHOGLYCERATE MUTASE FAMILY PROTEIN"/>
    <property type="match status" value="1"/>
</dbReference>
<protein>
    <submittedName>
        <fullName evidence="2 3">Uncharacterized protein LOC120258049</fullName>
    </submittedName>
</protein>
<name>A0AB40B3H7_DIOCR</name>
<gene>
    <name evidence="2 3" type="primary">LOC120258049</name>
</gene>
<organism evidence="1 2">
    <name type="scientific">Dioscorea cayennensis subsp. rotundata</name>
    <name type="common">White Guinea yam</name>
    <name type="synonym">Dioscorea rotundata</name>
    <dbReference type="NCBI Taxonomy" id="55577"/>
    <lineage>
        <taxon>Eukaryota</taxon>
        <taxon>Viridiplantae</taxon>
        <taxon>Streptophyta</taxon>
        <taxon>Embryophyta</taxon>
        <taxon>Tracheophyta</taxon>
        <taxon>Spermatophyta</taxon>
        <taxon>Magnoliopsida</taxon>
        <taxon>Liliopsida</taxon>
        <taxon>Dioscoreales</taxon>
        <taxon>Dioscoreaceae</taxon>
        <taxon>Dioscorea</taxon>
    </lineage>
</organism>
<dbReference type="InterPro" id="IPR029033">
    <property type="entry name" value="His_PPase_superfam"/>
</dbReference>
<proteinExistence type="predicted"/>
<sequence length="277" mass="30363">MFTVPSSPPLHPPHLRRRRRRLLLSMAAPIFLLFHPNATHVHARGLIQMPPSRLINRYYLVRAGESEYEKLGVLNTNPVSKTSVDSGLSAEGALQSAKSALELQRMGACDGGCWIWPSITQRSYQAAEIIASLNGVDRSRIVPEYSFLDARGLGAFEGKSLDSIAEVYKSDKISPNNKPPAFGDGTPNESVADVFVRVTQLMSILETQYFGDTIIIVSPDSDNLTILQAGLTGLDLRRHMDLSFGPGEVRLVDPKSIPTYKQPASAVYKCANPPKCT</sequence>